<reference evidence="1" key="1">
    <citation type="journal article" date="2018" name="Int. J. Syst. Evol. Microbiol.">
        <title>Jatrophihabitans telluris sp. nov., isolated from sediment soil of lava forest wetlands and the emended description of the genus Jatrophihabitans.</title>
        <authorList>
            <person name="Lee K.C."/>
            <person name="Suh M.K."/>
            <person name="Eom M.K."/>
            <person name="Kim K.K."/>
            <person name="Kim J.S."/>
            <person name="Kim D.S."/>
            <person name="Ko S.H."/>
            <person name="Shin Y.K."/>
            <person name="Lee J.S."/>
        </authorList>
    </citation>
    <scope>NUCLEOTIDE SEQUENCE</scope>
    <source>
        <strain evidence="1">N237</strain>
    </source>
</reference>
<evidence type="ECO:0000313" key="1">
    <source>
        <dbReference type="EMBL" id="UQX88411.1"/>
    </source>
</evidence>
<reference evidence="1" key="2">
    <citation type="submission" date="2022-05" db="EMBL/GenBank/DDBJ databases">
        <authorList>
            <person name="Kim J.-S."/>
            <person name="Lee K."/>
            <person name="Suh M."/>
            <person name="Eom M."/>
            <person name="Kim J.-S."/>
            <person name="Kim D.-S."/>
            <person name="Ko S.-H."/>
            <person name="Shin Y."/>
            <person name="Lee J.-S."/>
        </authorList>
    </citation>
    <scope>NUCLEOTIDE SEQUENCE</scope>
    <source>
        <strain evidence="1">N237</strain>
    </source>
</reference>
<evidence type="ECO:0000313" key="2">
    <source>
        <dbReference type="Proteomes" id="UP001056336"/>
    </source>
</evidence>
<protein>
    <submittedName>
        <fullName evidence="1">Uncharacterized protein</fullName>
    </submittedName>
</protein>
<gene>
    <name evidence="1" type="ORF">M6D93_00040</name>
</gene>
<dbReference type="RefSeq" id="WP_249771881.1">
    <property type="nucleotide sequence ID" value="NZ_CP097332.1"/>
</dbReference>
<organism evidence="1 2">
    <name type="scientific">Jatrophihabitans telluris</name>
    <dbReference type="NCBI Taxonomy" id="2038343"/>
    <lineage>
        <taxon>Bacteria</taxon>
        <taxon>Bacillati</taxon>
        <taxon>Actinomycetota</taxon>
        <taxon>Actinomycetes</taxon>
        <taxon>Jatrophihabitantales</taxon>
        <taxon>Jatrophihabitantaceae</taxon>
        <taxon>Jatrophihabitans</taxon>
    </lineage>
</organism>
<sequence>MSARLTFILQDEGELWLVPDFIVGPVPAVGDLVDLRGETWRVVMVDVFARPDEPTHGEHYRITVELR</sequence>
<dbReference type="Proteomes" id="UP001056336">
    <property type="component" value="Chromosome"/>
</dbReference>
<keyword evidence="2" id="KW-1185">Reference proteome</keyword>
<proteinExistence type="predicted"/>
<accession>A0ABY4QZV6</accession>
<name>A0ABY4QZV6_9ACTN</name>
<dbReference type="EMBL" id="CP097332">
    <property type="protein sequence ID" value="UQX88411.1"/>
    <property type="molecule type" value="Genomic_DNA"/>
</dbReference>